<gene>
    <name evidence="3" type="ORF">O3M35_000429</name>
</gene>
<feature type="transmembrane region" description="Helical" evidence="2">
    <location>
        <begin position="97"/>
        <end position="122"/>
    </location>
</feature>
<evidence type="ECO:0000313" key="3">
    <source>
        <dbReference type="EMBL" id="KAK9511848.1"/>
    </source>
</evidence>
<comment type="caution">
    <text evidence="3">The sequence shown here is derived from an EMBL/GenBank/DDBJ whole genome shotgun (WGS) entry which is preliminary data.</text>
</comment>
<feature type="compositionally biased region" description="Basic and acidic residues" evidence="1">
    <location>
        <begin position="9"/>
        <end position="20"/>
    </location>
</feature>
<proteinExistence type="predicted"/>
<feature type="region of interest" description="Disordered" evidence="1">
    <location>
        <begin position="46"/>
        <end position="65"/>
    </location>
</feature>
<organism evidence="3 4">
    <name type="scientific">Rhynocoris fuscipes</name>
    <dbReference type="NCBI Taxonomy" id="488301"/>
    <lineage>
        <taxon>Eukaryota</taxon>
        <taxon>Metazoa</taxon>
        <taxon>Ecdysozoa</taxon>
        <taxon>Arthropoda</taxon>
        <taxon>Hexapoda</taxon>
        <taxon>Insecta</taxon>
        <taxon>Pterygota</taxon>
        <taxon>Neoptera</taxon>
        <taxon>Paraneoptera</taxon>
        <taxon>Hemiptera</taxon>
        <taxon>Heteroptera</taxon>
        <taxon>Panheteroptera</taxon>
        <taxon>Cimicomorpha</taxon>
        <taxon>Reduviidae</taxon>
        <taxon>Harpactorinae</taxon>
        <taxon>Harpactorini</taxon>
        <taxon>Rhynocoris</taxon>
    </lineage>
</organism>
<accession>A0AAW1DRF2</accession>
<reference evidence="3 4" key="1">
    <citation type="submission" date="2022-12" db="EMBL/GenBank/DDBJ databases">
        <title>Chromosome-level genome assembly of true bugs.</title>
        <authorList>
            <person name="Ma L."/>
            <person name="Li H."/>
        </authorList>
    </citation>
    <scope>NUCLEOTIDE SEQUENCE [LARGE SCALE GENOMIC DNA]</scope>
    <source>
        <strain evidence="3">Lab_2022b</strain>
    </source>
</reference>
<dbReference type="Proteomes" id="UP001461498">
    <property type="component" value="Unassembled WGS sequence"/>
</dbReference>
<keyword evidence="2" id="KW-1133">Transmembrane helix</keyword>
<evidence type="ECO:0000256" key="2">
    <source>
        <dbReference type="SAM" id="Phobius"/>
    </source>
</evidence>
<sequence length="125" mass="14303">MKVMVNGGEKVKDDNMKPADNEVEEELNESGKIKDERVDNNLKGIVTEVGNSDGPKYKKLPHPSKQNEKYVKIKIENTDVLSGMILKTKLSELHHTLLRLTGITLLYTILMFFLCFLLHYFALRP</sequence>
<dbReference type="AlphaFoldDB" id="A0AAW1DRF2"/>
<name>A0AAW1DRF2_9HEMI</name>
<keyword evidence="4" id="KW-1185">Reference proteome</keyword>
<keyword evidence="2" id="KW-0812">Transmembrane</keyword>
<feature type="region of interest" description="Disordered" evidence="1">
    <location>
        <begin position="1"/>
        <end position="33"/>
    </location>
</feature>
<dbReference type="EMBL" id="JAPXFL010000001">
    <property type="protein sequence ID" value="KAK9511848.1"/>
    <property type="molecule type" value="Genomic_DNA"/>
</dbReference>
<evidence type="ECO:0000313" key="4">
    <source>
        <dbReference type="Proteomes" id="UP001461498"/>
    </source>
</evidence>
<keyword evidence="2" id="KW-0472">Membrane</keyword>
<evidence type="ECO:0000256" key="1">
    <source>
        <dbReference type="SAM" id="MobiDB-lite"/>
    </source>
</evidence>
<protein>
    <submittedName>
        <fullName evidence="3">Uncharacterized protein</fullName>
    </submittedName>
</protein>